<name>A0ACC1R477_9HYPO</name>
<reference evidence="1" key="1">
    <citation type="submission" date="2022-07" db="EMBL/GenBank/DDBJ databases">
        <title>Genome Sequence of Lecanicillium saksenae.</title>
        <authorList>
            <person name="Buettner E."/>
        </authorList>
    </citation>
    <scope>NUCLEOTIDE SEQUENCE</scope>
    <source>
        <strain evidence="1">VT-O1</strain>
    </source>
</reference>
<evidence type="ECO:0000313" key="1">
    <source>
        <dbReference type="EMBL" id="KAJ3496740.1"/>
    </source>
</evidence>
<sequence>MPLSGRLQSTAGALRCQRPQIRRQIRWQTTSTSAPAKSHFASGLAGGLAGAAIFYGIYSFTPAGRTASTINKAALEANKQYQTAAAKLQKAAPEPDQAINYIKDLSYSYVAWIPGGRGFVDAAFKDVDAIRSKHGDEVDKIITDGYKQFQDLSKAGLSMETATKAYDEKLGGNIDKLKTLGNEYGPEAKKQVDETWGQIKDIFATGFSAANLSKAEKLINDKVEQVQKLGDEAWEKALSAAKPYLEKNPKAKELVEKHADALKQGDIKELFAKVKDAVNSGNIKDLERYIQDATKGAKTNGKEVAGNLGLEKYFNMLPEGSEVLPKLQQLRDVANDHKEDGEKLLKETVEELKQLLEKQTQKAQDLVKSAEKEAKK</sequence>
<gene>
    <name evidence="1" type="ORF">NLG97_g2437</name>
</gene>
<comment type="caution">
    <text evidence="1">The sequence shown here is derived from an EMBL/GenBank/DDBJ whole genome shotgun (WGS) entry which is preliminary data.</text>
</comment>
<dbReference type="EMBL" id="JANAKD010000165">
    <property type="protein sequence ID" value="KAJ3496740.1"/>
    <property type="molecule type" value="Genomic_DNA"/>
</dbReference>
<protein>
    <submittedName>
        <fullName evidence="1">Uncharacterized protein</fullName>
    </submittedName>
</protein>
<keyword evidence="2" id="KW-1185">Reference proteome</keyword>
<dbReference type="Proteomes" id="UP001148737">
    <property type="component" value="Unassembled WGS sequence"/>
</dbReference>
<proteinExistence type="predicted"/>
<evidence type="ECO:0000313" key="2">
    <source>
        <dbReference type="Proteomes" id="UP001148737"/>
    </source>
</evidence>
<accession>A0ACC1R477</accession>
<organism evidence="1 2">
    <name type="scientific">Lecanicillium saksenae</name>
    <dbReference type="NCBI Taxonomy" id="468837"/>
    <lineage>
        <taxon>Eukaryota</taxon>
        <taxon>Fungi</taxon>
        <taxon>Dikarya</taxon>
        <taxon>Ascomycota</taxon>
        <taxon>Pezizomycotina</taxon>
        <taxon>Sordariomycetes</taxon>
        <taxon>Hypocreomycetidae</taxon>
        <taxon>Hypocreales</taxon>
        <taxon>Cordycipitaceae</taxon>
        <taxon>Lecanicillium</taxon>
    </lineage>
</organism>